<accession>A0A7W8GFM1</accession>
<proteinExistence type="predicted"/>
<protein>
    <submittedName>
        <fullName evidence="1">Uncharacterized protein</fullName>
    </submittedName>
</protein>
<comment type="caution">
    <text evidence="1">The sequence shown here is derived from an EMBL/GenBank/DDBJ whole genome shotgun (WGS) entry which is preliminary data.</text>
</comment>
<organism evidence="1 2">
    <name type="scientific">Deinococcus budaensis</name>
    <dbReference type="NCBI Taxonomy" id="1665626"/>
    <lineage>
        <taxon>Bacteria</taxon>
        <taxon>Thermotogati</taxon>
        <taxon>Deinococcota</taxon>
        <taxon>Deinococci</taxon>
        <taxon>Deinococcales</taxon>
        <taxon>Deinococcaceae</taxon>
        <taxon>Deinococcus</taxon>
    </lineage>
</organism>
<name>A0A7W8GFM1_9DEIO</name>
<evidence type="ECO:0000313" key="2">
    <source>
        <dbReference type="Proteomes" id="UP000525389"/>
    </source>
</evidence>
<reference evidence="1 2" key="1">
    <citation type="submission" date="2020-08" db="EMBL/GenBank/DDBJ databases">
        <title>Genomic Encyclopedia of Type Strains, Phase IV (KMG-IV): sequencing the most valuable type-strain genomes for metagenomic binning, comparative biology and taxonomic classification.</title>
        <authorList>
            <person name="Goeker M."/>
        </authorList>
    </citation>
    <scope>NUCLEOTIDE SEQUENCE [LARGE SCALE GENOMIC DNA]</scope>
    <source>
        <strain evidence="1 2">DSM 101791</strain>
    </source>
</reference>
<evidence type="ECO:0000313" key="1">
    <source>
        <dbReference type="EMBL" id="MBB5234717.1"/>
    </source>
</evidence>
<keyword evidence="2" id="KW-1185">Reference proteome</keyword>
<dbReference type="AlphaFoldDB" id="A0A7W8GFM1"/>
<dbReference type="RefSeq" id="WP_184028896.1">
    <property type="nucleotide sequence ID" value="NZ_JACHFN010000007.1"/>
</dbReference>
<dbReference type="EMBL" id="JACHFN010000007">
    <property type="protein sequence ID" value="MBB5234717.1"/>
    <property type="molecule type" value="Genomic_DNA"/>
</dbReference>
<dbReference type="Proteomes" id="UP000525389">
    <property type="component" value="Unassembled WGS sequence"/>
</dbReference>
<gene>
    <name evidence="1" type="ORF">HNQ09_002160</name>
</gene>
<sequence>MTTGAQSERMNAFGQALMTLMVEHGVAAVRPREASGLLGLTESGKFVSADLAFEFLAPADHRAAAAALGVVPGVPAGEAGARDLADVQGFVRAVGLLYDRYGVHSLEFGPGALLGFRPGRSGMTFVTDHVAVTLQRREP</sequence>